<sequence>MRPDLALLRTLAFLSRLPPVAVAFRGGPHPLGRDAPLFALAGAVIALPPALLLPLGVALGLSPLVAATLAVFSLVALTGALHEDGLGDTADGLFGHRPAADALRIMKDSRIGTYGALALTGSLMLRTALLAELCAVRPGAAALALLAAAAASRGWMAWLWSRLATADPGGLADRVGRPSVSAGLAGLVLGLAIAAALGLAVAGWPGLVLPALVSGLPVLWLARVLRRRLGGQTGDTLGAAQQLCEIALLLGFAFVL</sequence>
<evidence type="ECO:0000256" key="5">
    <source>
        <dbReference type="ARBA" id="ARBA00013200"/>
    </source>
</evidence>
<keyword evidence="13 19" id="KW-0472">Membrane</keyword>
<keyword evidence="9 19" id="KW-0808">Transferase</keyword>
<evidence type="ECO:0000313" key="21">
    <source>
        <dbReference type="Proteomes" id="UP000198793"/>
    </source>
</evidence>
<dbReference type="HAMAP" id="MF_00719">
    <property type="entry name" value="CobS"/>
    <property type="match status" value="1"/>
</dbReference>
<dbReference type="GO" id="GO:0008818">
    <property type="term" value="F:cobalamin 5'-phosphate synthase activity"/>
    <property type="evidence" value="ECO:0007669"/>
    <property type="project" value="UniProtKB-UniRule"/>
</dbReference>
<dbReference type="Pfam" id="PF02654">
    <property type="entry name" value="CobS"/>
    <property type="match status" value="1"/>
</dbReference>
<feature type="transmembrane region" description="Helical" evidence="19">
    <location>
        <begin position="39"/>
        <end position="72"/>
    </location>
</feature>
<protein>
    <recommendedName>
        <fullName evidence="6 19">Adenosylcobinamide-GDP ribazoletransferase</fullName>
        <ecNumber evidence="5 19">2.7.8.26</ecNumber>
    </recommendedName>
    <alternativeName>
        <fullName evidence="16 19">Cobalamin synthase</fullName>
    </alternativeName>
    <alternativeName>
        <fullName evidence="15 19">Cobalamin-5'-phosphate synthase</fullName>
    </alternativeName>
</protein>
<evidence type="ECO:0000256" key="10">
    <source>
        <dbReference type="ARBA" id="ARBA00022692"/>
    </source>
</evidence>
<name>A0A1H0D8J1_9HYPH</name>
<reference evidence="20 21" key="1">
    <citation type="submission" date="2016-10" db="EMBL/GenBank/DDBJ databases">
        <authorList>
            <person name="de Groot N.N."/>
        </authorList>
    </citation>
    <scope>NUCLEOTIDE SEQUENCE [LARGE SCALE GENOMIC DNA]</scope>
    <source>
        <strain evidence="21">L7-484,KACC 16230,DSM 25025</strain>
    </source>
</reference>
<dbReference type="PANTHER" id="PTHR34148:SF1">
    <property type="entry name" value="ADENOSYLCOBINAMIDE-GDP RIBAZOLETRANSFERASE"/>
    <property type="match status" value="1"/>
</dbReference>
<evidence type="ECO:0000256" key="19">
    <source>
        <dbReference type="HAMAP-Rule" id="MF_00719"/>
    </source>
</evidence>
<comment type="subcellular location">
    <subcellularLocation>
        <location evidence="2 19">Cell membrane</location>
        <topology evidence="2 19">Multi-pass membrane protein</topology>
    </subcellularLocation>
</comment>
<dbReference type="GO" id="GO:0009236">
    <property type="term" value="P:cobalamin biosynthetic process"/>
    <property type="evidence" value="ECO:0007669"/>
    <property type="project" value="UniProtKB-UniRule"/>
</dbReference>
<evidence type="ECO:0000256" key="3">
    <source>
        <dbReference type="ARBA" id="ARBA00004663"/>
    </source>
</evidence>
<comment type="cofactor">
    <cofactor evidence="1 19">
        <name>Mg(2+)</name>
        <dbReference type="ChEBI" id="CHEBI:18420"/>
    </cofactor>
</comment>
<evidence type="ECO:0000256" key="6">
    <source>
        <dbReference type="ARBA" id="ARBA00015850"/>
    </source>
</evidence>
<evidence type="ECO:0000256" key="11">
    <source>
        <dbReference type="ARBA" id="ARBA00022842"/>
    </source>
</evidence>
<dbReference type="GO" id="GO:0051073">
    <property type="term" value="F:adenosylcobinamide-GDP ribazoletransferase activity"/>
    <property type="evidence" value="ECO:0007669"/>
    <property type="project" value="UniProtKB-UniRule"/>
</dbReference>
<evidence type="ECO:0000256" key="8">
    <source>
        <dbReference type="ARBA" id="ARBA00022573"/>
    </source>
</evidence>
<evidence type="ECO:0000256" key="14">
    <source>
        <dbReference type="ARBA" id="ARBA00025228"/>
    </source>
</evidence>
<evidence type="ECO:0000256" key="18">
    <source>
        <dbReference type="ARBA" id="ARBA00049504"/>
    </source>
</evidence>
<keyword evidence="12 19" id="KW-1133">Transmembrane helix</keyword>
<proteinExistence type="inferred from homology"/>
<comment type="similarity">
    <text evidence="4 19">Belongs to the CobS family.</text>
</comment>
<evidence type="ECO:0000313" key="20">
    <source>
        <dbReference type="EMBL" id="SDN66470.1"/>
    </source>
</evidence>
<dbReference type="InterPro" id="IPR003805">
    <property type="entry name" value="CobS"/>
</dbReference>
<dbReference type="UniPathway" id="UPA00148">
    <property type="reaction ID" value="UER00238"/>
</dbReference>
<evidence type="ECO:0000256" key="2">
    <source>
        <dbReference type="ARBA" id="ARBA00004651"/>
    </source>
</evidence>
<dbReference type="OrthoDB" id="9794626at2"/>
<dbReference type="AlphaFoldDB" id="A0A1H0D8J1"/>
<dbReference type="Proteomes" id="UP000198793">
    <property type="component" value="Unassembled WGS sequence"/>
</dbReference>
<dbReference type="PANTHER" id="PTHR34148">
    <property type="entry name" value="ADENOSYLCOBINAMIDE-GDP RIBAZOLETRANSFERASE"/>
    <property type="match status" value="1"/>
</dbReference>
<evidence type="ECO:0000256" key="1">
    <source>
        <dbReference type="ARBA" id="ARBA00001946"/>
    </source>
</evidence>
<keyword evidence="10 19" id="KW-0812">Transmembrane</keyword>
<evidence type="ECO:0000256" key="16">
    <source>
        <dbReference type="ARBA" id="ARBA00032853"/>
    </source>
</evidence>
<evidence type="ECO:0000256" key="4">
    <source>
        <dbReference type="ARBA" id="ARBA00010561"/>
    </source>
</evidence>
<comment type="pathway">
    <text evidence="3 19">Cofactor biosynthesis; adenosylcobalamin biosynthesis; adenosylcobalamin from cob(II)yrinate a,c-diamide: step 7/7.</text>
</comment>
<dbReference type="EMBL" id="FNIT01000001">
    <property type="protein sequence ID" value="SDN66470.1"/>
    <property type="molecule type" value="Genomic_DNA"/>
</dbReference>
<evidence type="ECO:0000256" key="9">
    <source>
        <dbReference type="ARBA" id="ARBA00022679"/>
    </source>
</evidence>
<organism evidence="20 21">
    <name type="scientific">Aureimonas jatrophae</name>
    <dbReference type="NCBI Taxonomy" id="1166073"/>
    <lineage>
        <taxon>Bacteria</taxon>
        <taxon>Pseudomonadati</taxon>
        <taxon>Pseudomonadota</taxon>
        <taxon>Alphaproteobacteria</taxon>
        <taxon>Hyphomicrobiales</taxon>
        <taxon>Aurantimonadaceae</taxon>
        <taxon>Aureimonas</taxon>
    </lineage>
</organism>
<evidence type="ECO:0000256" key="17">
    <source>
        <dbReference type="ARBA" id="ARBA00048623"/>
    </source>
</evidence>
<gene>
    <name evidence="19" type="primary">cobS</name>
    <name evidence="20" type="ORF">SAMN05192530_101650</name>
</gene>
<feature type="transmembrane region" description="Helical" evidence="19">
    <location>
        <begin position="141"/>
        <end position="160"/>
    </location>
</feature>
<accession>A0A1H0D8J1</accession>
<feature type="transmembrane region" description="Helical" evidence="19">
    <location>
        <begin position="207"/>
        <end position="225"/>
    </location>
</feature>
<keyword evidence="8 19" id="KW-0169">Cobalamin biosynthesis</keyword>
<comment type="catalytic activity">
    <reaction evidence="18 19">
        <text>alpha-ribazole 5'-phosphate + adenosylcob(III)inamide-GDP = adenosylcob(III)alamin 5'-phosphate + GMP + H(+)</text>
        <dbReference type="Rhea" id="RHEA:23560"/>
        <dbReference type="ChEBI" id="CHEBI:15378"/>
        <dbReference type="ChEBI" id="CHEBI:57918"/>
        <dbReference type="ChEBI" id="CHEBI:58115"/>
        <dbReference type="ChEBI" id="CHEBI:60487"/>
        <dbReference type="ChEBI" id="CHEBI:60493"/>
        <dbReference type="EC" id="2.7.8.26"/>
    </reaction>
</comment>
<evidence type="ECO:0000256" key="13">
    <source>
        <dbReference type="ARBA" id="ARBA00023136"/>
    </source>
</evidence>
<keyword evidence="7 19" id="KW-1003">Cell membrane</keyword>
<comment type="function">
    <text evidence="14 19">Joins adenosylcobinamide-GDP and alpha-ribazole to generate adenosylcobalamin (Ado-cobalamin). Also synthesizes adenosylcobalamin 5'-phosphate from adenosylcobinamide-GDP and alpha-ribazole 5'-phosphate.</text>
</comment>
<evidence type="ECO:0000256" key="12">
    <source>
        <dbReference type="ARBA" id="ARBA00022989"/>
    </source>
</evidence>
<comment type="catalytic activity">
    <reaction evidence="17 19">
        <text>alpha-ribazole + adenosylcob(III)inamide-GDP = adenosylcob(III)alamin + GMP + H(+)</text>
        <dbReference type="Rhea" id="RHEA:16049"/>
        <dbReference type="ChEBI" id="CHEBI:10329"/>
        <dbReference type="ChEBI" id="CHEBI:15378"/>
        <dbReference type="ChEBI" id="CHEBI:18408"/>
        <dbReference type="ChEBI" id="CHEBI:58115"/>
        <dbReference type="ChEBI" id="CHEBI:60487"/>
        <dbReference type="EC" id="2.7.8.26"/>
    </reaction>
</comment>
<keyword evidence="11 19" id="KW-0460">Magnesium</keyword>
<keyword evidence="21" id="KW-1185">Reference proteome</keyword>
<dbReference type="EC" id="2.7.8.26" evidence="5 19"/>
<feature type="transmembrane region" description="Helical" evidence="19">
    <location>
        <begin position="111"/>
        <end position="129"/>
    </location>
</feature>
<evidence type="ECO:0000256" key="15">
    <source>
        <dbReference type="ARBA" id="ARBA00032605"/>
    </source>
</evidence>
<dbReference type="STRING" id="1166073.SAMN05192530_101650"/>
<evidence type="ECO:0000256" key="7">
    <source>
        <dbReference type="ARBA" id="ARBA00022475"/>
    </source>
</evidence>
<feature type="transmembrane region" description="Helical" evidence="19">
    <location>
        <begin position="180"/>
        <end position="201"/>
    </location>
</feature>
<dbReference type="RefSeq" id="WP_090668703.1">
    <property type="nucleotide sequence ID" value="NZ_FNIT01000001.1"/>
</dbReference>
<dbReference type="GO" id="GO:0005886">
    <property type="term" value="C:plasma membrane"/>
    <property type="evidence" value="ECO:0007669"/>
    <property type="project" value="UniProtKB-SubCell"/>
</dbReference>